<protein>
    <submittedName>
        <fullName evidence="2">BAH and coiled-coil domain-containing protein 1</fullName>
    </submittedName>
</protein>
<reference evidence="2" key="1">
    <citation type="submission" date="2014-11" db="EMBL/GenBank/DDBJ databases">
        <authorList>
            <person name="Geib S."/>
        </authorList>
    </citation>
    <scope>NUCLEOTIDE SEQUENCE</scope>
</reference>
<sequence length="114" mass="12831">AHLSRCILKRIFKMKTQFLVLSFLVLFLLTTEACNTDQDRAICANTLSRCLETEGSRPTPNPEETVIAFNTQCRARIGSAWRDVTRCGLLRAICEITIVRCQKVSCRSVLALNP</sequence>
<dbReference type="EMBL" id="GBXI01013357">
    <property type="protein sequence ID" value="JAD00935.1"/>
    <property type="molecule type" value="Transcribed_RNA"/>
</dbReference>
<keyword evidence="1" id="KW-0732">Signal</keyword>
<feature type="chain" id="PRO_5001994087" evidence="1">
    <location>
        <begin position="34"/>
        <end position="114"/>
    </location>
</feature>
<accession>A0A0A1WQZ4</accession>
<reference evidence="2" key="2">
    <citation type="journal article" date="2015" name="Gigascience">
        <title>Reconstructing a comprehensive transcriptome assembly of a white-pupal translocated strain of the pest fruit fly Bactrocera cucurbitae.</title>
        <authorList>
            <person name="Sim S.B."/>
            <person name="Calla B."/>
            <person name="Hall B."/>
            <person name="DeRego T."/>
            <person name="Geib S.M."/>
        </authorList>
    </citation>
    <scope>NUCLEOTIDE SEQUENCE</scope>
</reference>
<feature type="signal peptide" evidence="1">
    <location>
        <begin position="1"/>
        <end position="33"/>
    </location>
</feature>
<proteinExistence type="predicted"/>
<evidence type="ECO:0000256" key="1">
    <source>
        <dbReference type="SAM" id="SignalP"/>
    </source>
</evidence>
<evidence type="ECO:0000313" key="2">
    <source>
        <dbReference type="EMBL" id="JAD00935.1"/>
    </source>
</evidence>
<dbReference type="AlphaFoldDB" id="A0A0A1WQZ4"/>
<organism evidence="2">
    <name type="scientific">Zeugodacus cucurbitae</name>
    <name type="common">Melon fruit fly</name>
    <name type="synonym">Bactrocera cucurbitae</name>
    <dbReference type="NCBI Taxonomy" id="28588"/>
    <lineage>
        <taxon>Eukaryota</taxon>
        <taxon>Metazoa</taxon>
        <taxon>Ecdysozoa</taxon>
        <taxon>Arthropoda</taxon>
        <taxon>Hexapoda</taxon>
        <taxon>Insecta</taxon>
        <taxon>Pterygota</taxon>
        <taxon>Neoptera</taxon>
        <taxon>Endopterygota</taxon>
        <taxon>Diptera</taxon>
        <taxon>Brachycera</taxon>
        <taxon>Muscomorpha</taxon>
        <taxon>Tephritoidea</taxon>
        <taxon>Tephritidae</taxon>
        <taxon>Zeugodacus</taxon>
        <taxon>Zeugodacus</taxon>
    </lineage>
</organism>
<name>A0A0A1WQZ4_ZEUCU</name>
<dbReference type="Pfam" id="PF02448">
    <property type="entry name" value="L71"/>
    <property type="match status" value="1"/>
</dbReference>
<dbReference type="InterPro" id="IPR003475">
    <property type="entry name" value="Insect_Unk"/>
</dbReference>
<gene>
    <name evidence="2" type="primary">BAHCC1</name>
    <name evidence="2" type="ORF">g.8572</name>
</gene>
<feature type="non-terminal residue" evidence="2">
    <location>
        <position position="1"/>
    </location>
</feature>